<proteinExistence type="predicted"/>
<organism evidence="2 3">
    <name type="scientific">Aureibacter tunicatorum</name>
    <dbReference type="NCBI Taxonomy" id="866807"/>
    <lineage>
        <taxon>Bacteria</taxon>
        <taxon>Pseudomonadati</taxon>
        <taxon>Bacteroidota</taxon>
        <taxon>Cytophagia</taxon>
        <taxon>Cytophagales</taxon>
        <taxon>Persicobacteraceae</taxon>
        <taxon>Aureibacter</taxon>
    </lineage>
</organism>
<dbReference type="InterPro" id="IPR013097">
    <property type="entry name" value="Dabb"/>
</dbReference>
<dbReference type="Proteomes" id="UP001185092">
    <property type="component" value="Unassembled WGS sequence"/>
</dbReference>
<dbReference type="RefSeq" id="WP_309938642.1">
    <property type="nucleotide sequence ID" value="NZ_AP025305.1"/>
</dbReference>
<sequence>MIKHVVMWCFGGDKESNVKQAVEQLNSLKGQISEIETLETGVNYNESDAAYDLVLITTHKSNQDLEAYQVHPAHQKVASFIKTVVEKRVVVDFEY</sequence>
<dbReference type="PANTHER" id="PTHR37832:SF1">
    <property type="entry name" value="STRESS-RESPONSE A_B BARREL DOMAIN-CONTAINING PROTEIN"/>
    <property type="match status" value="1"/>
</dbReference>
<dbReference type="PANTHER" id="PTHR37832">
    <property type="entry name" value="BLL2683 PROTEIN"/>
    <property type="match status" value="1"/>
</dbReference>
<dbReference type="SUPFAM" id="SSF54909">
    <property type="entry name" value="Dimeric alpha+beta barrel"/>
    <property type="match status" value="1"/>
</dbReference>
<dbReference type="AlphaFoldDB" id="A0AAE3XNB8"/>
<dbReference type="InterPro" id="IPR011008">
    <property type="entry name" value="Dimeric_a/b-barrel"/>
</dbReference>
<dbReference type="Gene3D" id="3.30.70.100">
    <property type="match status" value="1"/>
</dbReference>
<comment type="caution">
    <text evidence="2">The sequence shown here is derived from an EMBL/GenBank/DDBJ whole genome shotgun (WGS) entry which is preliminary data.</text>
</comment>
<name>A0AAE3XNB8_9BACT</name>
<dbReference type="SMART" id="SM00886">
    <property type="entry name" value="Dabb"/>
    <property type="match status" value="1"/>
</dbReference>
<keyword evidence="3" id="KW-1185">Reference proteome</keyword>
<feature type="domain" description="Stress-response A/B barrel" evidence="1">
    <location>
        <begin position="2"/>
        <end position="93"/>
    </location>
</feature>
<dbReference type="EMBL" id="JAVDQD010000002">
    <property type="protein sequence ID" value="MDR6239108.1"/>
    <property type="molecule type" value="Genomic_DNA"/>
</dbReference>
<reference evidence="2" key="1">
    <citation type="submission" date="2023-07" db="EMBL/GenBank/DDBJ databases">
        <title>Genomic Encyclopedia of Type Strains, Phase IV (KMG-IV): sequencing the most valuable type-strain genomes for metagenomic binning, comparative biology and taxonomic classification.</title>
        <authorList>
            <person name="Goeker M."/>
        </authorList>
    </citation>
    <scope>NUCLEOTIDE SEQUENCE</scope>
    <source>
        <strain evidence="2">DSM 26174</strain>
    </source>
</reference>
<evidence type="ECO:0000313" key="2">
    <source>
        <dbReference type="EMBL" id="MDR6239108.1"/>
    </source>
</evidence>
<dbReference type="Pfam" id="PF07876">
    <property type="entry name" value="Dabb"/>
    <property type="match status" value="1"/>
</dbReference>
<accession>A0AAE3XNB8</accession>
<dbReference type="PROSITE" id="PS51502">
    <property type="entry name" value="S_R_A_B_BARREL"/>
    <property type="match status" value="1"/>
</dbReference>
<evidence type="ECO:0000313" key="3">
    <source>
        <dbReference type="Proteomes" id="UP001185092"/>
    </source>
</evidence>
<gene>
    <name evidence="2" type="ORF">HNQ88_002145</name>
</gene>
<protein>
    <recommendedName>
        <fullName evidence="1">Stress-response A/B barrel domain-containing protein</fullName>
    </recommendedName>
</protein>
<evidence type="ECO:0000259" key="1">
    <source>
        <dbReference type="PROSITE" id="PS51502"/>
    </source>
</evidence>